<comment type="caution">
    <text evidence="2">The sequence shown here is derived from an EMBL/GenBank/DDBJ whole genome shotgun (WGS) entry which is preliminary data.</text>
</comment>
<dbReference type="InterPro" id="IPR046538">
    <property type="entry name" value="DUF6603"/>
</dbReference>
<gene>
    <name evidence="2" type="ORF">JI747_012130</name>
</gene>
<evidence type="ECO:0000259" key="1">
    <source>
        <dbReference type="Pfam" id="PF20248"/>
    </source>
</evidence>
<feature type="domain" description="DUF6603" evidence="1">
    <location>
        <begin position="246"/>
        <end position="737"/>
    </location>
</feature>
<dbReference type="Pfam" id="PF20248">
    <property type="entry name" value="DUF6603"/>
    <property type="match status" value="1"/>
</dbReference>
<organism evidence="2 3">
    <name type="scientific">Chryseobacterium tagetis</name>
    <dbReference type="NCBI Taxonomy" id="2801334"/>
    <lineage>
        <taxon>Bacteria</taxon>
        <taxon>Pseudomonadati</taxon>
        <taxon>Bacteroidota</taxon>
        <taxon>Flavobacteriia</taxon>
        <taxon>Flavobacteriales</taxon>
        <taxon>Weeksellaceae</taxon>
        <taxon>Chryseobacterium group</taxon>
        <taxon>Chryseobacterium</taxon>
    </lineage>
</organism>
<evidence type="ECO:0000313" key="3">
    <source>
        <dbReference type="Proteomes" id="UP000618240"/>
    </source>
</evidence>
<sequence length="916" mass="102302">MKESSVLKTNIQLELDVQIKEVDLRITGSIAKSDDGISVMSLAGNLPDVSENISKLLEDDIKDIIIPFVPNELNFGIYKISNEKENLTAFQVGARYSQARLKGVFAKDFKLFSVAIAEGIKFEKMPLVGEYLKEYSISAMELVYVSQQEKEKPLTDERLKLINNSKKNFVDNKIWVHKEKLSLSAGFNAGMILKQGSEEQKITFPGFDLNGIKVPGLPIPDKALAKKENKSTSGEIQKEEAQKPSLVKINEVKPSIENRKINIAVSADFNIGPFGLQLVGLGIQVPFTVFQNFSLEKLWKEIQFSLKGLAIIYETPALSIAGAFLRETNNGTEEYNGLLTFRLGKIEILAIGSYIKTPTYSSLFAFGYLGIPIPIDPAFYIHGFALGFGLNRGFIMPDITEIPDFPLIKIVHQGGLKQGDNIQKIFHDLNRYLPASENNYVIIAGIKFDSYKMIFTTGVLAIAFGNKTSLNLLGLSTMKQEGVYNFEFAFSMRADLDEGTFLAQGQLTDNTYVLLPQLKLTGGFALGMWLKGDPAGDFVFTLGGYHPNFKVPVHYPNNVPRLGYSFNLGSVQFYGKAYFALTPSCIMAGIAGGLKLVLDGKVVYAEIGVLFSADFIIFWKPFYYKAEVYVQIYAKIVVDVWLFSINQSFSLTAKLQLEGPDFRGIATFKVVGYELEVKFGNHDRLINKSLSKEEFVSAFLPDPAKLLTYNITSGILKKVKNTNGTESVVVNPKTFALEIYSEIPVTEIEGSQLITENINTKNIYPVYTESIQLKNKLNVSVKGASNDFHSFTSAPILKSVPKSIWNNTNIISDDDEVLSDLQLLKEVCKGIRLEFSKIESKIDPVAISLYDNSIKNYEDSFTTHKTEHKDSSIKLNENIMSVLEILVQEEIDFTDLENSMDVYKYKKKSLGKYQLV</sequence>
<dbReference type="RefSeq" id="WP_225689020.1">
    <property type="nucleotide sequence ID" value="NZ_JAERSE020000003.1"/>
</dbReference>
<keyword evidence="3" id="KW-1185">Reference proteome</keyword>
<name>A0ABS8A1W8_9FLAO</name>
<proteinExistence type="predicted"/>
<accession>A0ABS8A1W8</accession>
<evidence type="ECO:0000313" key="2">
    <source>
        <dbReference type="EMBL" id="MCA6067933.1"/>
    </source>
</evidence>
<protein>
    <recommendedName>
        <fullName evidence="1">DUF6603 domain-containing protein</fullName>
    </recommendedName>
</protein>
<dbReference type="EMBL" id="JAERSE020000003">
    <property type="protein sequence ID" value="MCA6067933.1"/>
    <property type="molecule type" value="Genomic_DNA"/>
</dbReference>
<reference evidence="2 3" key="1">
    <citation type="submission" date="2021-09" db="EMBL/GenBank/DDBJ databases">
        <title>Genome sequencing and assembly of Chryseobacterium sp. RG1.</title>
        <authorList>
            <person name="Chhetri G."/>
        </authorList>
    </citation>
    <scope>NUCLEOTIDE SEQUENCE [LARGE SCALE GENOMIC DNA]</scope>
    <source>
        <strain evidence="2 3">RG1</strain>
    </source>
</reference>
<dbReference type="Proteomes" id="UP000618240">
    <property type="component" value="Unassembled WGS sequence"/>
</dbReference>